<dbReference type="GO" id="GO:0016787">
    <property type="term" value="F:hydrolase activity"/>
    <property type="evidence" value="ECO:0007669"/>
    <property type="project" value="UniProtKB-KW"/>
</dbReference>
<dbReference type="RefSeq" id="WP_263051365.1">
    <property type="nucleotide sequence ID" value="NZ_CP106735.1"/>
</dbReference>
<dbReference type="Gene3D" id="3.40.50.1820">
    <property type="entry name" value="alpha/beta hydrolase"/>
    <property type="match status" value="1"/>
</dbReference>
<accession>A0ABY6D0D4</accession>
<protein>
    <submittedName>
        <fullName evidence="1">Alpha/beta hydrolase</fullName>
    </submittedName>
</protein>
<keyword evidence="2" id="KW-1185">Reference proteome</keyword>
<evidence type="ECO:0000313" key="2">
    <source>
        <dbReference type="Proteomes" id="UP001062165"/>
    </source>
</evidence>
<gene>
    <name evidence="1" type="ORF">N7E81_00730</name>
</gene>
<proteinExistence type="predicted"/>
<sequence length="213" mass="24191">MKVYCLSGLGADASVFDMLTIQHPKVCVQWIASYKWESMNAYAKRLCDQVDTSEPFVLLGVSFGGMLAIEMNKYIQPEKTILVTSLARRSELPLWIRLIAQTRINKLVPTFMFGSNPQWLIWYFRIKSELGKKMVTAIAKKSDRLFTKLSIDKVLTWDNEWLPAQLVRIQATKDWLLPAPKGVEAIDVNGAGHFAIVENTQQISVIVDEILSK</sequence>
<dbReference type="Proteomes" id="UP001062165">
    <property type="component" value="Chromosome"/>
</dbReference>
<evidence type="ECO:0000313" key="1">
    <source>
        <dbReference type="EMBL" id="UXX79634.1"/>
    </source>
</evidence>
<dbReference type="EMBL" id="CP106735">
    <property type="protein sequence ID" value="UXX79634.1"/>
    <property type="molecule type" value="Genomic_DNA"/>
</dbReference>
<dbReference type="InterPro" id="IPR029058">
    <property type="entry name" value="AB_hydrolase_fold"/>
</dbReference>
<dbReference type="SUPFAM" id="SSF53474">
    <property type="entry name" value="alpha/beta-Hydrolases"/>
    <property type="match status" value="1"/>
</dbReference>
<keyword evidence="1" id="KW-0378">Hydrolase</keyword>
<organism evidence="1 2">
    <name type="scientific">Reichenbachiella carrageenanivorans</name>
    <dbReference type="NCBI Taxonomy" id="2979869"/>
    <lineage>
        <taxon>Bacteria</taxon>
        <taxon>Pseudomonadati</taxon>
        <taxon>Bacteroidota</taxon>
        <taxon>Cytophagia</taxon>
        <taxon>Cytophagales</taxon>
        <taxon>Reichenbachiellaceae</taxon>
        <taxon>Reichenbachiella</taxon>
    </lineage>
</organism>
<reference evidence="1" key="1">
    <citation type="submission" date="2022-10" db="EMBL/GenBank/DDBJ databases">
        <title>Comparative genomics and taxonomic characterization of three novel marine species of genus Reichenbachiella exhibiting antioxidant and polysaccharide degradation activities.</title>
        <authorList>
            <person name="Muhammad N."/>
            <person name="Lee Y.-J."/>
            <person name="Ko J."/>
            <person name="Kim S.-G."/>
        </authorList>
    </citation>
    <scope>NUCLEOTIDE SEQUENCE</scope>
    <source>
        <strain evidence="1">Wsw4-B4</strain>
    </source>
</reference>
<name>A0ABY6D0D4_9BACT</name>